<dbReference type="SUPFAM" id="SSF55048">
    <property type="entry name" value="Probable ACP-binding domain of malonyl-CoA ACP transacylase"/>
    <property type="match status" value="1"/>
</dbReference>
<keyword evidence="3 6" id="KW-0808">Transferase</keyword>
<dbReference type="EMBL" id="CP000513">
    <property type="protein sequence ID" value="ABQ13982.1"/>
    <property type="molecule type" value="Genomic_DNA"/>
</dbReference>
<dbReference type="FunFam" id="3.30.70.250:FF:000001">
    <property type="entry name" value="Malonyl CoA-acyl carrier protein transacylase"/>
    <property type="match status" value="1"/>
</dbReference>
<evidence type="ECO:0000256" key="1">
    <source>
        <dbReference type="ARBA" id="ARBA00013258"/>
    </source>
</evidence>
<dbReference type="NCBIfam" id="TIGR00128">
    <property type="entry name" value="fabD"/>
    <property type="match status" value="1"/>
</dbReference>
<dbReference type="InterPro" id="IPR024925">
    <property type="entry name" value="Malonyl_CoA-ACP_transAc"/>
</dbReference>
<dbReference type="Proteomes" id="UP000000248">
    <property type="component" value="Chromosome"/>
</dbReference>
<dbReference type="PANTHER" id="PTHR42681">
    <property type="entry name" value="MALONYL-COA-ACYL CARRIER PROTEIN TRANSACYLASE, MITOCHONDRIAL"/>
    <property type="match status" value="1"/>
</dbReference>
<comment type="catalytic activity">
    <reaction evidence="5 6">
        <text>holo-[ACP] + malonyl-CoA = malonyl-[ACP] + CoA</text>
        <dbReference type="Rhea" id="RHEA:41792"/>
        <dbReference type="Rhea" id="RHEA-COMP:9623"/>
        <dbReference type="Rhea" id="RHEA-COMP:9685"/>
        <dbReference type="ChEBI" id="CHEBI:57287"/>
        <dbReference type="ChEBI" id="CHEBI:57384"/>
        <dbReference type="ChEBI" id="CHEBI:64479"/>
        <dbReference type="ChEBI" id="CHEBI:78449"/>
        <dbReference type="EC" id="2.3.1.39"/>
    </reaction>
</comment>
<evidence type="ECO:0000256" key="4">
    <source>
        <dbReference type="ARBA" id="ARBA00023315"/>
    </source>
</evidence>
<keyword evidence="10" id="KW-1185">Reference proteome</keyword>
<evidence type="ECO:0000256" key="3">
    <source>
        <dbReference type="ARBA" id="ARBA00022679"/>
    </source>
</evidence>
<gene>
    <name evidence="9" type="primary">fabD</name>
    <name evidence="9" type="ordered locus">DNO_1208</name>
</gene>
<evidence type="ECO:0000256" key="5">
    <source>
        <dbReference type="ARBA" id="ARBA00048462"/>
    </source>
</evidence>
<organism evidence="9 10">
    <name type="scientific">Dichelobacter nodosus (strain VCS1703A)</name>
    <dbReference type="NCBI Taxonomy" id="246195"/>
    <lineage>
        <taxon>Bacteria</taxon>
        <taxon>Pseudomonadati</taxon>
        <taxon>Pseudomonadota</taxon>
        <taxon>Gammaproteobacteria</taxon>
        <taxon>Cardiobacteriales</taxon>
        <taxon>Cardiobacteriaceae</taxon>
        <taxon>Dichelobacter</taxon>
    </lineage>
</organism>
<sequence>MGSIAVLFPGQGSQSVGMMRDFAELYPLVKTRFHQASDIVGIDLWDIAQNDTNARLNQTAYTQPILLTASFACYEILKQETNLNAAFMAGHSLGEYTALLAAGALSFEEAVRLVNKRGALMQNAIPRDEAAMAAIIGLNDKQVAQICMEVAGDVYPANYNTSEQIVISGRTNAVELAVARAKEMGAKRAVLLPVSVPSHCPLMRAAAAELSFYLNQIQWKLPEKTQVIYNVDGQTRQTVDGIISALGAQLYQPVLWTSCIKKLVDSGVDTFIEMAPAKVLTGLNKRIVPNLKTLSFDHPAALDTLKDHMR</sequence>
<evidence type="ECO:0000259" key="8">
    <source>
        <dbReference type="SMART" id="SM00827"/>
    </source>
</evidence>
<evidence type="ECO:0000256" key="6">
    <source>
        <dbReference type="PIRNR" id="PIRNR000446"/>
    </source>
</evidence>
<dbReference type="GO" id="GO:0006633">
    <property type="term" value="P:fatty acid biosynthetic process"/>
    <property type="evidence" value="ECO:0007669"/>
    <property type="project" value="TreeGrafter"/>
</dbReference>
<dbReference type="SUPFAM" id="SSF52151">
    <property type="entry name" value="FabD/lysophospholipase-like"/>
    <property type="match status" value="1"/>
</dbReference>
<accession>A5EXD8</accession>
<evidence type="ECO:0000256" key="2">
    <source>
        <dbReference type="ARBA" id="ARBA00018953"/>
    </source>
</evidence>
<feature type="domain" description="Malonyl-CoA:ACP transacylase (MAT)" evidence="8">
    <location>
        <begin position="7"/>
        <end position="309"/>
    </location>
</feature>
<dbReference type="PIRSF" id="PIRSF000446">
    <property type="entry name" value="Mct"/>
    <property type="match status" value="1"/>
</dbReference>
<dbReference type="InterPro" id="IPR050858">
    <property type="entry name" value="Mal-CoA-ACP_Trans/PKS_FabD"/>
</dbReference>
<dbReference type="GO" id="GO:0005829">
    <property type="term" value="C:cytosol"/>
    <property type="evidence" value="ECO:0007669"/>
    <property type="project" value="TreeGrafter"/>
</dbReference>
<dbReference type="EC" id="2.3.1.39" evidence="1 6"/>
<evidence type="ECO:0000313" key="10">
    <source>
        <dbReference type="Proteomes" id="UP000000248"/>
    </source>
</evidence>
<dbReference type="InterPro" id="IPR001227">
    <property type="entry name" value="Ac_transferase_dom_sf"/>
</dbReference>
<dbReference type="InterPro" id="IPR016036">
    <property type="entry name" value="Malonyl_transacylase_ACP-bd"/>
</dbReference>
<name>A5EXD8_DICNV</name>
<dbReference type="SMART" id="SM00827">
    <property type="entry name" value="PKS_AT"/>
    <property type="match status" value="1"/>
</dbReference>
<comment type="similarity">
    <text evidence="6">Belongs to the fabD family.</text>
</comment>
<evidence type="ECO:0000256" key="7">
    <source>
        <dbReference type="PIRSR" id="PIRSR000446-1"/>
    </source>
</evidence>
<feature type="active site" evidence="7">
    <location>
        <position position="199"/>
    </location>
</feature>
<dbReference type="Pfam" id="PF00698">
    <property type="entry name" value="Acyl_transf_1"/>
    <property type="match status" value="1"/>
</dbReference>
<dbReference type="RefSeq" id="WP_012031511.1">
    <property type="nucleotide sequence ID" value="NC_009446.1"/>
</dbReference>
<dbReference type="InterPro" id="IPR016035">
    <property type="entry name" value="Acyl_Trfase/lysoPLipase"/>
</dbReference>
<dbReference type="GO" id="GO:0004314">
    <property type="term" value="F:[acyl-carrier-protein] S-malonyltransferase activity"/>
    <property type="evidence" value="ECO:0007669"/>
    <property type="project" value="UniProtKB-EC"/>
</dbReference>
<dbReference type="InterPro" id="IPR014043">
    <property type="entry name" value="Acyl_transferase_dom"/>
</dbReference>
<dbReference type="KEGG" id="dno:DNO_1208"/>
<evidence type="ECO:0000313" key="9">
    <source>
        <dbReference type="EMBL" id="ABQ13982.1"/>
    </source>
</evidence>
<dbReference type="InterPro" id="IPR004410">
    <property type="entry name" value="Malonyl_CoA-ACP_transAc_FabD"/>
</dbReference>
<dbReference type="Gene3D" id="3.30.70.250">
    <property type="entry name" value="Malonyl-CoA ACP transacylase, ACP-binding"/>
    <property type="match status" value="1"/>
</dbReference>
<feature type="active site" evidence="7">
    <location>
        <position position="92"/>
    </location>
</feature>
<dbReference type="PANTHER" id="PTHR42681:SF1">
    <property type="entry name" value="MALONYL-COA-ACYL CARRIER PROTEIN TRANSACYLASE, MITOCHONDRIAL"/>
    <property type="match status" value="1"/>
</dbReference>
<dbReference type="Gene3D" id="3.40.366.10">
    <property type="entry name" value="Malonyl-Coenzyme A Acyl Carrier Protein, domain 2"/>
    <property type="match status" value="1"/>
</dbReference>
<dbReference type="eggNOG" id="COG0331">
    <property type="taxonomic scope" value="Bacteria"/>
</dbReference>
<dbReference type="AlphaFoldDB" id="A5EXD8"/>
<reference evidence="9 10" key="1">
    <citation type="journal article" date="2007" name="Nat. Biotechnol.">
        <title>Genome sequence and identification of candidate vaccine antigens from the animal pathogen Dichelobacter nodosus.</title>
        <authorList>
            <person name="Myers G.S."/>
            <person name="Parker D."/>
            <person name="Al-Hasani K."/>
            <person name="Kennan R.M."/>
            <person name="Seemann T."/>
            <person name="Ren Q."/>
            <person name="Badger J.H."/>
            <person name="Selengut J.D."/>
            <person name="Deboy R.T."/>
            <person name="Tettelin H."/>
            <person name="Boyce J.D."/>
            <person name="McCarl V.P."/>
            <person name="Han X."/>
            <person name="Nelson W.C."/>
            <person name="Madupu R."/>
            <person name="Mohamoud Y."/>
            <person name="Holley T."/>
            <person name="Fedorova N."/>
            <person name="Khouri H."/>
            <person name="Bottomley S.P."/>
            <person name="Whittington R.J."/>
            <person name="Adler B."/>
            <person name="Songer J.G."/>
            <person name="Rood J.I."/>
            <person name="Paulsen I.T."/>
        </authorList>
    </citation>
    <scope>NUCLEOTIDE SEQUENCE [LARGE SCALE GENOMIC DNA]</scope>
    <source>
        <strain evidence="9 10">VCS1703A</strain>
    </source>
</reference>
<dbReference type="OrthoDB" id="9808564at2"/>
<proteinExistence type="inferred from homology"/>
<dbReference type="STRING" id="246195.DNO_1208"/>
<dbReference type="HOGENOM" id="CLU_030558_0_0_6"/>
<keyword evidence="4 6" id="KW-0012">Acyltransferase</keyword>
<protein>
    <recommendedName>
        <fullName evidence="2 6">Malonyl CoA-acyl carrier protein transacylase</fullName>
        <ecNumber evidence="1 6">2.3.1.39</ecNumber>
    </recommendedName>
</protein>